<dbReference type="Pfam" id="PF02225">
    <property type="entry name" value="PA"/>
    <property type="match status" value="1"/>
</dbReference>
<dbReference type="InterPro" id="IPR023827">
    <property type="entry name" value="Peptidase_S8_Asp-AS"/>
</dbReference>
<dbReference type="AlphaFoldDB" id="A0A8H7SVD9"/>
<dbReference type="PROSITE" id="PS00138">
    <property type="entry name" value="SUBTILASE_SER"/>
    <property type="match status" value="1"/>
</dbReference>
<evidence type="ECO:0008006" key="16">
    <source>
        <dbReference type="Google" id="ProtNLM"/>
    </source>
</evidence>
<proteinExistence type="inferred from homology"/>
<protein>
    <recommendedName>
        <fullName evidence="16">Minor extracellular protease vpr</fullName>
    </recommendedName>
</protein>
<evidence type="ECO:0000256" key="5">
    <source>
        <dbReference type="ARBA" id="ARBA00022729"/>
    </source>
</evidence>
<dbReference type="CDD" id="cd07489">
    <property type="entry name" value="Peptidases_S8_5"/>
    <property type="match status" value="1"/>
</dbReference>
<dbReference type="OrthoDB" id="206201at2759"/>
<reference evidence="14" key="1">
    <citation type="submission" date="2021-01" db="EMBL/GenBank/DDBJ databases">
        <title>Metabolic potential, ecology and presence of endohyphal bacteria is reflected in genomic diversity of Mucoromycotina.</title>
        <authorList>
            <person name="Muszewska A."/>
            <person name="Okrasinska A."/>
            <person name="Steczkiewicz K."/>
            <person name="Drgas O."/>
            <person name="Orlowska M."/>
            <person name="Perlinska-Lenart U."/>
            <person name="Aleksandrzak-Piekarczyk T."/>
            <person name="Szatraj K."/>
            <person name="Zielenkiewicz U."/>
            <person name="Pilsyk S."/>
            <person name="Malc E."/>
            <person name="Mieczkowski P."/>
            <person name="Kruszewska J.S."/>
            <person name="Biernat P."/>
            <person name="Pawlowska J."/>
        </authorList>
    </citation>
    <scope>NUCLEOTIDE SEQUENCE</scope>
    <source>
        <strain evidence="14">WA0000018081</strain>
    </source>
</reference>
<dbReference type="InterPro" id="IPR022398">
    <property type="entry name" value="Peptidase_S8_His-AS"/>
</dbReference>
<keyword evidence="6 9" id="KW-0378">Hydrolase</keyword>
<gene>
    <name evidence="14" type="ORF">INT48_008629</name>
</gene>
<evidence type="ECO:0000259" key="13">
    <source>
        <dbReference type="Pfam" id="PF06280"/>
    </source>
</evidence>
<dbReference type="PANTHER" id="PTHR43806">
    <property type="entry name" value="PEPTIDASE S8"/>
    <property type="match status" value="1"/>
</dbReference>
<dbReference type="GO" id="GO:0005615">
    <property type="term" value="C:extracellular space"/>
    <property type="evidence" value="ECO:0007669"/>
    <property type="project" value="TreeGrafter"/>
</dbReference>
<evidence type="ECO:0000256" key="3">
    <source>
        <dbReference type="ARBA" id="ARBA00022525"/>
    </source>
</evidence>
<dbReference type="GO" id="GO:0004252">
    <property type="term" value="F:serine-type endopeptidase activity"/>
    <property type="evidence" value="ECO:0007669"/>
    <property type="project" value="UniProtKB-UniRule"/>
</dbReference>
<dbReference type="InterPro" id="IPR015500">
    <property type="entry name" value="Peptidase_S8_subtilisin-rel"/>
</dbReference>
<comment type="caution">
    <text evidence="14">The sequence shown here is derived from an EMBL/GenBank/DDBJ whole genome shotgun (WGS) entry which is preliminary data.</text>
</comment>
<keyword evidence="15" id="KW-1185">Reference proteome</keyword>
<evidence type="ECO:0000256" key="8">
    <source>
        <dbReference type="PIRSR" id="PIRSR615500-1"/>
    </source>
</evidence>
<dbReference type="PRINTS" id="PR00723">
    <property type="entry name" value="SUBTILISIN"/>
</dbReference>
<dbReference type="Pfam" id="PF00082">
    <property type="entry name" value="Peptidase_S8"/>
    <property type="match status" value="1"/>
</dbReference>
<dbReference type="Gene3D" id="3.50.30.30">
    <property type="match status" value="1"/>
</dbReference>
<dbReference type="Proteomes" id="UP000613177">
    <property type="component" value="Unassembled WGS sequence"/>
</dbReference>
<dbReference type="SUPFAM" id="SSF52025">
    <property type="entry name" value="PA domain"/>
    <property type="match status" value="1"/>
</dbReference>
<evidence type="ECO:0000259" key="11">
    <source>
        <dbReference type="Pfam" id="PF00082"/>
    </source>
</evidence>
<evidence type="ECO:0000313" key="15">
    <source>
        <dbReference type="Proteomes" id="UP000613177"/>
    </source>
</evidence>
<keyword evidence="2" id="KW-0134">Cell wall</keyword>
<dbReference type="Gene3D" id="2.60.40.1710">
    <property type="entry name" value="Subtilisin-like superfamily"/>
    <property type="match status" value="1"/>
</dbReference>
<dbReference type="PROSITE" id="PS51892">
    <property type="entry name" value="SUBTILASE"/>
    <property type="match status" value="1"/>
</dbReference>
<dbReference type="PROSITE" id="PS00136">
    <property type="entry name" value="SUBTILASE_ASP"/>
    <property type="match status" value="1"/>
</dbReference>
<dbReference type="InterPro" id="IPR050131">
    <property type="entry name" value="Peptidase_S8_subtilisin-like"/>
</dbReference>
<dbReference type="GO" id="GO:0016020">
    <property type="term" value="C:membrane"/>
    <property type="evidence" value="ECO:0007669"/>
    <property type="project" value="InterPro"/>
</dbReference>
<evidence type="ECO:0000256" key="9">
    <source>
        <dbReference type="PROSITE-ProRule" id="PRU01240"/>
    </source>
</evidence>
<feature type="active site" description="Charge relay system" evidence="8 9">
    <location>
        <position position="226"/>
    </location>
</feature>
<dbReference type="Gene3D" id="3.40.50.200">
    <property type="entry name" value="Peptidase S8/S53 domain"/>
    <property type="match status" value="1"/>
</dbReference>
<dbReference type="PROSITE" id="PS00137">
    <property type="entry name" value="SUBTILASE_HIS"/>
    <property type="match status" value="1"/>
</dbReference>
<feature type="domain" description="C5a peptidase/Subtilisin-like protease SBT2-like Fn3-like" evidence="13">
    <location>
        <begin position="609"/>
        <end position="726"/>
    </location>
</feature>
<comment type="similarity">
    <text evidence="1 9 10">Belongs to the peptidase S8 family.</text>
</comment>
<keyword evidence="7 9" id="KW-0720">Serine protease</keyword>
<dbReference type="InterPro" id="IPR010435">
    <property type="entry name" value="C5a/SBT2-like_Fn3"/>
</dbReference>
<dbReference type="InterPro" id="IPR036852">
    <property type="entry name" value="Peptidase_S8/S53_dom_sf"/>
</dbReference>
<keyword evidence="4 9" id="KW-0645">Protease</keyword>
<dbReference type="EMBL" id="JAEPRE010000020">
    <property type="protein sequence ID" value="KAG2236269.1"/>
    <property type="molecule type" value="Genomic_DNA"/>
</dbReference>
<evidence type="ECO:0000256" key="1">
    <source>
        <dbReference type="ARBA" id="ARBA00011073"/>
    </source>
</evidence>
<accession>A0A8H7SVD9</accession>
<evidence type="ECO:0000256" key="6">
    <source>
        <dbReference type="ARBA" id="ARBA00022801"/>
    </source>
</evidence>
<feature type="active site" description="Charge relay system" evidence="8 9">
    <location>
        <position position="170"/>
    </location>
</feature>
<dbReference type="Pfam" id="PF06280">
    <property type="entry name" value="fn3_5"/>
    <property type="match status" value="1"/>
</dbReference>
<keyword evidence="3" id="KW-0964">Secreted</keyword>
<feature type="domain" description="PA" evidence="12">
    <location>
        <begin position="386"/>
        <end position="463"/>
    </location>
</feature>
<dbReference type="GO" id="GO:0006508">
    <property type="term" value="P:proteolysis"/>
    <property type="evidence" value="ECO:0007669"/>
    <property type="project" value="UniProtKB-KW"/>
</dbReference>
<feature type="active site" description="Charge relay system" evidence="8 9">
    <location>
        <position position="534"/>
    </location>
</feature>
<feature type="domain" description="Peptidase S8/S53" evidence="11">
    <location>
        <begin position="161"/>
        <end position="563"/>
    </location>
</feature>
<evidence type="ECO:0000256" key="4">
    <source>
        <dbReference type="ARBA" id="ARBA00022670"/>
    </source>
</evidence>
<sequence length="877" mass="92656">MKKSSFTYFPIVVAGVCLAVFVMTADAITINHPKYNKGSTNIIPGRYIVSFSGKENNAGTSFAQSVPKEADLKVTQKYSHEFFNGVSINLDTTDESVHASALKSILDRSDVRSVSPVRLIKRPEVIIEKKKKSKRAAAAASVLPHAMTQVDKVHKELKKKGKGILVAVLDTGIDYLHPALGGGFGKGFKVTKGYDLVGDAYTGGNTPKPDSDPLDNCGAASGASGHGTHVSGIIAGFDAATNFTGVAPEANLAMYRVFGCDGQVTNDIVIKGLLMAFDGGADVINLSLGETNSWGETSDSEAAIVNKIVSKGVSVIISAGNSGAEGIYTVGQPSTSTSAFSIASVENNYYVAKELTATGLKTPILYTPSGEDNIANGAVVISDKTAGNPADSCTPEQISADVKGKIALIQRGTCAFADKANNAAKAGAVGVIIYNNVAGSISASVPGVSVPVISISNADGKALVAAIQKGAVTLTFNRDGSLNPVANGNTVSTFSSNGAESELNFKPNIAGIGGTVYSTLPRYLDSWGVMSGTSMAAPYVAGSVALYIQAEGNKKRQAIKYVHEHFQNYALPVKVYESSAIDTPVRQGAGLVQVYDAITQKSHVSPAEISFKDSANTKAKTQTITITNHGSKTISYQLKNDVATGLSPYDFKASGYTPLEPAENTVAAAKLRFSSKTFKLSAGKSKKITVTVTPPKTNARDHIFYGGFIHIVSKQKSNGKDIKVPYFGVVGSQKTLPIFDAGFPTIIDIKSKEYGPKDTFTFDRSVSNSFPIAVLRLLTPSKTIKAELLDAKTKKSVGTFLTGLDFVGRNFLTGDNQYSQRVWDGTYIPAAIPDSPFPIPAPAGTYLWRFSALKLLGNPKTKKDWEVYTSGPIVLKN</sequence>
<dbReference type="SUPFAM" id="SSF52743">
    <property type="entry name" value="Subtilisin-like"/>
    <property type="match status" value="1"/>
</dbReference>
<evidence type="ECO:0000256" key="2">
    <source>
        <dbReference type="ARBA" id="ARBA00022512"/>
    </source>
</evidence>
<evidence type="ECO:0000313" key="14">
    <source>
        <dbReference type="EMBL" id="KAG2236269.1"/>
    </source>
</evidence>
<dbReference type="PANTHER" id="PTHR43806:SF66">
    <property type="entry name" value="SERIN ENDOPEPTIDASE"/>
    <property type="match status" value="1"/>
</dbReference>
<dbReference type="InterPro" id="IPR034187">
    <property type="entry name" value="Peptidases_S8_5"/>
</dbReference>
<name>A0A8H7SVD9_9FUNG</name>
<keyword evidence="5" id="KW-0732">Signal</keyword>
<dbReference type="InterPro" id="IPR023828">
    <property type="entry name" value="Peptidase_S8_Ser-AS"/>
</dbReference>
<dbReference type="InterPro" id="IPR000209">
    <property type="entry name" value="Peptidase_S8/S53_dom"/>
</dbReference>
<organism evidence="14 15">
    <name type="scientific">Thamnidium elegans</name>
    <dbReference type="NCBI Taxonomy" id="101142"/>
    <lineage>
        <taxon>Eukaryota</taxon>
        <taxon>Fungi</taxon>
        <taxon>Fungi incertae sedis</taxon>
        <taxon>Mucoromycota</taxon>
        <taxon>Mucoromycotina</taxon>
        <taxon>Mucoromycetes</taxon>
        <taxon>Mucorales</taxon>
        <taxon>Mucorineae</taxon>
        <taxon>Mucoraceae</taxon>
        <taxon>Thamnidium</taxon>
    </lineage>
</organism>
<dbReference type="InterPro" id="IPR003137">
    <property type="entry name" value="PA_domain"/>
</dbReference>
<evidence type="ECO:0000256" key="7">
    <source>
        <dbReference type="ARBA" id="ARBA00022825"/>
    </source>
</evidence>
<dbReference type="InterPro" id="IPR046450">
    <property type="entry name" value="PA_dom_sf"/>
</dbReference>
<evidence type="ECO:0000256" key="10">
    <source>
        <dbReference type="RuleBase" id="RU003355"/>
    </source>
</evidence>
<evidence type="ECO:0000259" key="12">
    <source>
        <dbReference type="Pfam" id="PF02225"/>
    </source>
</evidence>